<name>A0A081NIH3_9GAMM</name>
<evidence type="ECO:0000256" key="3">
    <source>
        <dbReference type="ARBA" id="ARBA00006001"/>
    </source>
</evidence>
<evidence type="ECO:0000256" key="17">
    <source>
        <dbReference type="HAMAP-Rule" id="MF_01965"/>
    </source>
</evidence>
<dbReference type="HAMAP" id="MF_01965">
    <property type="entry name" value="NADHX_dehydratase"/>
    <property type="match status" value="1"/>
</dbReference>
<keyword evidence="10 17" id="KW-0520">NAD</keyword>
<sequence>MQKSDPIAPEDRIYTAGQVRKLDYTAINDFQIKSFELMIRAARTAFRSLMNHWPDLLDGHCLQVFCGSGNNGGDGYLVAMLAAKRGIKVSVCALSSPDKLSGDARSAYEACLAEDVEVESYTPKTQLFGDVLVDAMLGTGLAREVTGNYREVIIRINESERPVLALDIPSGLCADRGVALGTAIKANVTVTFIGMKAGLLTGRGKELSGHVEFTDLDVPKAVYDAVPSEVIRLSENRLSGWVQPRARDLHKGDNGHVMVVGGNHGMPGAAIMSAEAALYCGAGRVTVATRQEHLLALAARRPELMASAVSGAKDLRLLMEGKDLVVVGPGLGRDSWTRELLTEVLKSECPIVVDADGLNIISEDPALLKDRKCPMILTPHPGEASRLLNTQISTINADRIQAVKELFNKYDATVVLKGAGTLIYDGQIVSLCSDGNPGMAVAGMGDVLSGVIAALSAQGIKSNDAAALGVWLHATGADLLAKQQGERGMLALETVPHIRSQLNRIANSFEL</sequence>
<comment type="cofactor">
    <cofactor evidence="17">
        <name>Mg(2+)</name>
        <dbReference type="ChEBI" id="CHEBI:18420"/>
    </cofactor>
</comment>
<feature type="binding site" evidence="18">
    <location>
        <position position="71"/>
    </location>
    <ligand>
        <name>K(+)</name>
        <dbReference type="ChEBI" id="CHEBI:29103"/>
    </ligand>
</feature>
<keyword evidence="8 17" id="KW-0521">NADP</keyword>
<feature type="binding site" evidence="18">
    <location>
        <begin position="70"/>
        <end position="74"/>
    </location>
    <ligand>
        <name>(6S)-NADPHX</name>
        <dbReference type="ChEBI" id="CHEBI:64076"/>
    </ligand>
</feature>
<evidence type="ECO:0000256" key="18">
    <source>
        <dbReference type="HAMAP-Rule" id="MF_01966"/>
    </source>
</evidence>
<dbReference type="SUPFAM" id="SSF53613">
    <property type="entry name" value="Ribokinase-like"/>
    <property type="match status" value="1"/>
</dbReference>
<feature type="binding site" evidence="17">
    <location>
        <position position="446"/>
    </location>
    <ligand>
        <name>(6S)-NADPHX</name>
        <dbReference type="ChEBI" id="CHEBI:64076"/>
    </ligand>
</feature>
<feature type="binding site" evidence="18">
    <location>
        <position position="149"/>
    </location>
    <ligand>
        <name>(6S)-NADPHX</name>
        <dbReference type="ChEBI" id="CHEBI:64076"/>
    </ligand>
</feature>
<evidence type="ECO:0000256" key="11">
    <source>
        <dbReference type="ARBA" id="ARBA00023235"/>
    </source>
</evidence>
<dbReference type="PIRSF" id="PIRSF017184">
    <property type="entry name" value="Nnr"/>
    <property type="match status" value="1"/>
</dbReference>
<accession>A0A081NIH3</accession>
<dbReference type="GO" id="GO:0052856">
    <property type="term" value="F:NAD(P)HX epimerase activity"/>
    <property type="evidence" value="ECO:0007669"/>
    <property type="project" value="UniProtKB-UniRule"/>
</dbReference>
<feature type="binding site" evidence="18">
    <location>
        <position position="134"/>
    </location>
    <ligand>
        <name>K(+)</name>
        <dbReference type="ChEBI" id="CHEBI:29103"/>
    </ligand>
</feature>
<gene>
    <name evidence="17" type="primary">nnrD</name>
    <name evidence="18" type="synonym">nnrE</name>
    <name evidence="22" type="ORF">GZ78_12015</name>
</gene>
<evidence type="ECO:0000256" key="1">
    <source>
        <dbReference type="ARBA" id="ARBA00000013"/>
    </source>
</evidence>
<dbReference type="GO" id="GO:0046496">
    <property type="term" value="P:nicotinamide nucleotide metabolic process"/>
    <property type="evidence" value="ECO:0007669"/>
    <property type="project" value="UniProtKB-UniRule"/>
</dbReference>
<dbReference type="PANTHER" id="PTHR12592">
    <property type="entry name" value="ATP-DEPENDENT (S)-NAD(P)H-HYDRATE DEHYDRATASE FAMILY MEMBER"/>
    <property type="match status" value="1"/>
</dbReference>
<keyword evidence="5 18" id="KW-0479">Metal-binding</keyword>
<dbReference type="PANTHER" id="PTHR12592:SF0">
    <property type="entry name" value="ATP-DEPENDENT (S)-NAD(P)H-HYDRATE DEHYDRATASE"/>
    <property type="match status" value="1"/>
</dbReference>
<dbReference type="NCBIfam" id="TIGR00196">
    <property type="entry name" value="yjeF_cterm"/>
    <property type="match status" value="1"/>
</dbReference>
<feature type="binding site" evidence="17">
    <location>
        <begin position="417"/>
        <end position="421"/>
    </location>
    <ligand>
        <name>AMP</name>
        <dbReference type="ChEBI" id="CHEBI:456215"/>
    </ligand>
</feature>
<dbReference type="InterPro" id="IPR029056">
    <property type="entry name" value="Ribokinase-like"/>
</dbReference>
<evidence type="ECO:0000256" key="15">
    <source>
        <dbReference type="ARBA" id="ARBA00048238"/>
    </source>
</evidence>
<dbReference type="InterPro" id="IPR004443">
    <property type="entry name" value="YjeF_N_dom"/>
</dbReference>
<dbReference type="NCBIfam" id="TIGR00197">
    <property type="entry name" value="yjeF_nterm"/>
    <property type="match status" value="1"/>
</dbReference>
<dbReference type="GO" id="GO:0046872">
    <property type="term" value="F:metal ion binding"/>
    <property type="evidence" value="ECO:0007669"/>
    <property type="project" value="UniProtKB-UniRule"/>
</dbReference>
<feature type="domain" description="YjeF C-terminal" evidence="20">
    <location>
        <begin position="234"/>
        <end position="505"/>
    </location>
</feature>
<dbReference type="InterPro" id="IPR017953">
    <property type="entry name" value="Carbohydrate_kinase_pred_CS"/>
</dbReference>
<dbReference type="EC" id="4.2.1.136" evidence="19"/>
<organism evidence="22 23">
    <name type="scientific">Endozoicomonas numazuensis</name>
    <dbReference type="NCBI Taxonomy" id="1137799"/>
    <lineage>
        <taxon>Bacteria</taxon>
        <taxon>Pseudomonadati</taxon>
        <taxon>Pseudomonadota</taxon>
        <taxon>Gammaproteobacteria</taxon>
        <taxon>Oceanospirillales</taxon>
        <taxon>Endozoicomonadaceae</taxon>
        <taxon>Endozoicomonas</taxon>
    </lineage>
</organism>
<evidence type="ECO:0000256" key="19">
    <source>
        <dbReference type="PIRNR" id="PIRNR017184"/>
    </source>
</evidence>
<dbReference type="PROSITE" id="PS51385">
    <property type="entry name" value="YJEF_N"/>
    <property type="match status" value="1"/>
</dbReference>
<dbReference type="HAMAP" id="MF_01966">
    <property type="entry name" value="NADHX_epimerase"/>
    <property type="match status" value="1"/>
</dbReference>
<dbReference type="Gene3D" id="3.40.50.10260">
    <property type="entry name" value="YjeF N-terminal domain"/>
    <property type="match status" value="1"/>
</dbReference>
<comment type="catalytic activity">
    <reaction evidence="16 17 19">
        <text>(6S)-NADPHX + ADP = AMP + phosphate + NADPH + H(+)</text>
        <dbReference type="Rhea" id="RHEA:32235"/>
        <dbReference type="ChEBI" id="CHEBI:15378"/>
        <dbReference type="ChEBI" id="CHEBI:43474"/>
        <dbReference type="ChEBI" id="CHEBI:57783"/>
        <dbReference type="ChEBI" id="CHEBI:64076"/>
        <dbReference type="ChEBI" id="CHEBI:456215"/>
        <dbReference type="ChEBI" id="CHEBI:456216"/>
        <dbReference type="EC" id="4.2.1.136"/>
    </reaction>
</comment>
<dbReference type="InterPro" id="IPR000631">
    <property type="entry name" value="CARKD"/>
</dbReference>
<evidence type="ECO:0000256" key="8">
    <source>
        <dbReference type="ARBA" id="ARBA00022857"/>
    </source>
</evidence>
<feature type="binding site" evidence="18">
    <location>
        <begin position="138"/>
        <end position="144"/>
    </location>
    <ligand>
        <name>(6S)-NADPHX</name>
        <dbReference type="ChEBI" id="CHEBI:64076"/>
    </ligand>
</feature>
<keyword evidence="9 18" id="KW-0630">Potassium</keyword>
<dbReference type="Pfam" id="PF01256">
    <property type="entry name" value="Carb_kinase"/>
    <property type="match status" value="1"/>
</dbReference>
<dbReference type="Gene3D" id="3.40.1190.20">
    <property type="match status" value="1"/>
</dbReference>
<feature type="binding site" evidence="17">
    <location>
        <position position="330"/>
    </location>
    <ligand>
        <name>(6S)-NADPHX</name>
        <dbReference type="ChEBI" id="CHEBI:64076"/>
    </ligand>
</feature>
<dbReference type="GO" id="GO:0110051">
    <property type="term" value="P:metabolite repair"/>
    <property type="evidence" value="ECO:0007669"/>
    <property type="project" value="TreeGrafter"/>
</dbReference>
<feature type="binding site" evidence="17">
    <location>
        <position position="445"/>
    </location>
    <ligand>
        <name>AMP</name>
        <dbReference type="ChEBI" id="CHEBI:456215"/>
    </ligand>
</feature>
<evidence type="ECO:0000256" key="7">
    <source>
        <dbReference type="ARBA" id="ARBA00022840"/>
    </source>
</evidence>
<comment type="similarity">
    <text evidence="17">Belongs to the NnrD/CARKD family.</text>
</comment>
<feature type="domain" description="YjeF N-terminal" evidence="21">
    <location>
        <begin position="19"/>
        <end position="224"/>
    </location>
</feature>
<evidence type="ECO:0000256" key="14">
    <source>
        <dbReference type="ARBA" id="ARBA00025153"/>
    </source>
</evidence>
<comment type="similarity">
    <text evidence="3 19">In the N-terminal section; belongs to the NnrE/AIBP family.</text>
</comment>
<dbReference type="AlphaFoldDB" id="A0A081NIH3"/>
<reference evidence="22 23" key="1">
    <citation type="submission" date="2014-06" db="EMBL/GenBank/DDBJ databases">
        <title>Whole Genome Sequences of Three Symbiotic Endozoicomonas Bacteria.</title>
        <authorList>
            <person name="Neave M.J."/>
            <person name="Apprill A."/>
            <person name="Voolstra C.R."/>
        </authorList>
    </citation>
    <scope>NUCLEOTIDE SEQUENCE [LARGE SCALE GENOMIC DNA]</scope>
    <source>
        <strain evidence="22 23">DSM 25634</strain>
    </source>
</reference>
<comment type="cofactor">
    <cofactor evidence="18 19">
        <name>K(+)</name>
        <dbReference type="ChEBI" id="CHEBI:29103"/>
    </cofactor>
    <text evidence="18 19">Binds 1 potassium ion per subunit.</text>
</comment>
<dbReference type="eggNOG" id="COG0063">
    <property type="taxonomic scope" value="Bacteria"/>
</dbReference>
<evidence type="ECO:0000313" key="22">
    <source>
        <dbReference type="EMBL" id="KEQ18246.1"/>
    </source>
</evidence>
<evidence type="ECO:0000256" key="12">
    <source>
        <dbReference type="ARBA" id="ARBA00023239"/>
    </source>
</evidence>
<comment type="function">
    <text evidence="18">Catalyzes the epimerization of the S- and R-forms of NAD(P)HX, a damaged form of NAD(P)H that is a result of enzymatic or heat-dependent hydration. This is a prerequisite for the S-specific NAD(P)H-hydrate dehydratase to allow the repair of both epimers of NAD(P)HX.</text>
</comment>
<comment type="catalytic activity">
    <reaction evidence="1 18 19">
        <text>(6R)-NADHX = (6S)-NADHX</text>
        <dbReference type="Rhea" id="RHEA:32215"/>
        <dbReference type="ChEBI" id="CHEBI:64074"/>
        <dbReference type="ChEBI" id="CHEBI:64075"/>
        <dbReference type="EC" id="5.1.99.6"/>
    </reaction>
</comment>
<dbReference type="STRING" id="1137799.GZ78_12015"/>
<dbReference type="OrthoDB" id="9806925at2"/>
<keyword evidence="6 17" id="KW-0547">Nucleotide-binding</keyword>
<comment type="caution">
    <text evidence="22">The sequence shown here is derived from an EMBL/GenBank/DDBJ whole genome shotgun (WGS) entry which is preliminary data.</text>
</comment>
<dbReference type="PROSITE" id="PS51383">
    <property type="entry name" value="YJEF_C_3"/>
    <property type="match status" value="1"/>
</dbReference>
<feature type="binding site" evidence="17">
    <location>
        <position position="380"/>
    </location>
    <ligand>
        <name>(6S)-NADPHX</name>
        <dbReference type="ChEBI" id="CHEBI:64076"/>
    </ligand>
</feature>
<evidence type="ECO:0000256" key="13">
    <source>
        <dbReference type="ARBA" id="ARBA00023268"/>
    </source>
</evidence>
<evidence type="ECO:0000256" key="6">
    <source>
        <dbReference type="ARBA" id="ARBA00022741"/>
    </source>
</evidence>
<comment type="function">
    <text evidence="17">Catalyzes the dehydration of the S-form of NAD(P)HX at the expense of ADP, which is converted to AMP. Together with NAD(P)HX epimerase, which catalyzes the epimerization of the S- and R-forms, the enzyme allows the repair of both epimers of NAD(P)HX, a damaged form of NAD(P)H that is a result of enzymatic or heat-dependent hydration.</text>
</comment>
<dbReference type="InterPro" id="IPR030677">
    <property type="entry name" value="Nnr"/>
</dbReference>
<keyword evidence="7 17" id="KW-0067">ATP-binding</keyword>
<comment type="catalytic activity">
    <reaction evidence="15 17 19">
        <text>(6S)-NADHX + ADP = AMP + phosphate + NADH + H(+)</text>
        <dbReference type="Rhea" id="RHEA:32223"/>
        <dbReference type="ChEBI" id="CHEBI:15378"/>
        <dbReference type="ChEBI" id="CHEBI:43474"/>
        <dbReference type="ChEBI" id="CHEBI:57945"/>
        <dbReference type="ChEBI" id="CHEBI:64074"/>
        <dbReference type="ChEBI" id="CHEBI:456215"/>
        <dbReference type="ChEBI" id="CHEBI:456216"/>
        <dbReference type="EC" id="4.2.1.136"/>
    </reaction>
</comment>
<comment type="subunit">
    <text evidence="17">Homotetramer.</text>
</comment>
<evidence type="ECO:0000313" key="23">
    <source>
        <dbReference type="Proteomes" id="UP000028073"/>
    </source>
</evidence>
<evidence type="ECO:0000256" key="5">
    <source>
        <dbReference type="ARBA" id="ARBA00022723"/>
    </source>
</evidence>
<evidence type="ECO:0000256" key="2">
    <source>
        <dbReference type="ARBA" id="ARBA00000909"/>
    </source>
</evidence>
<comment type="similarity">
    <text evidence="18">Belongs to the NnrE/AIBP family.</text>
</comment>
<evidence type="ECO:0000256" key="9">
    <source>
        <dbReference type="ARBA" id="ARBA00022958"/>
    </source>
</evidence>
<dbReference type="InterPro" id="IPR036652">
    <property type="entry name" value="YjeF_N_dom_sf"/>
</dbReference>
<comment type="similarity">
    <text evidence="4 19">In the C-terminal section; belongs to the NnrD/CARKD family.</text>
</comment>
<evidence type="ECO:0000259" key="20">
    <source>
        <dbReference type="PROSITE" id="PS51383"/>
    </source>
</evidence>
<keyword evidence="13" id="KW-0511">Multifunctional enzyme</keyword>
<dbReference type="Pfam" id="PF03853">
    <property type="entry name" value="YjeF_N"/>
    <property type="match status" value="1"/>
</dbReference>
<dbReference type="GO" id="GO:0005524">
    <property type="term" value="F:ATP binding"/>
    <property type="evidence" value="ECO:0007669"/>
    <property type="project" value="UniProtKB-UniRule"/>
</dbReference>
<dbReference type="PROSITE" id="PS01050">
    <property type="entry name" value="YJEF_C_2"/>
    <property type="match status" value="1"/>
</dbReference>
<protein>
    <recommendedName>
        <fullName evidence="19">Bifunctional NAD(P)H-hydrate repair enzyme</fullName>
    </recommendedName>
    <alternativeName>
        <fullName evidence="19">Nicotinamide nucleotide repair protein</fullName>
    </alternativeName>
    <domain>
        <recommendedName>
            <fullName evidence="19">ADP-dependent (S)-NAD(P)H-hydrate dehydratase</fullName>
            <ecNumber evidence="19">4.2.1.136</ecNumber>
        </recommendedName>
        <alternativeName>
            <fullName evidence="19">ADP-dependent NAD(P)HX dehydratase</fullName>
        </alternativeName>
    </domain>
    <domain>
        <recommendedName>
            <fullName evidence="19">NAD(P)H-hydrate epimerase</fullName>
            <ecNumber evidence="19">5.1.99.6</ecNumber>
        </recommendedName>
    </domain>
</protein>
<evidence type="ECO:0000256" key="10">
    <source>
        <dbReference type="ARBA" id="ARBA00023027"/>
    </source>
</evidence>
<keyword evidence="23" id="KW-1185">Reference proteome</keyword>
<dbReference type="Proteomes" id="UP000028073">
    <property type="component" value="Unassembled WGS sequence"/>
</dbReference>
<feature type="binding site" evidence="17">
    <location>
        <position position="269"/>
    </location>
    <ligand>
        <name>(6S)-NADPHX</name>
        <dbReference type="ChEBI" id="CHEBI:64076"/>
    </ligand>
</feature>
<evidence type="ECO:0000256" key="4">
    <source>
        <dbReference type="ARBA" id="ARBA00009524"/>
    </source>
</evidence>
<feature type="binding site" evidence="18">
    <location>
        <position position="170"/>
    </location>
    <ligand>
        <name>K(+)</name>
        <dbReference type="ChEBI" id="CHEBI:29103"/>
    </ligand>
</feature>
<dbReference type="GO" id="GO:0052855">
    <property type="term" value="F:ADP-dependent NAD(P)H-hydrate dehydratase activity"/>
    <property type="evidence" value="ECO:0007669"/>
    <property type="project" value="UniProtKB-UniRule"/>
</dbReference>
<evidence type="ECO:0000259" key="21">
    <source>
        <dbReference type="PROSITE" id="PS51385"/>
    </source>
</evidence>
<dbReference type="eggNOG" id="COG0062">
    <property type="taxonomic scope" value="Bacteria"/>
</dbReference>
<keyword evidence="11 18" id="KW-0413">Isomerase</keyword>
<evidence type="ECO:0000256" key="16">
    <source>
        <dbReference type="ARBA" id="ARBA00049209"/>
    </source>
</evidence>
<dbReference type="EMBL" id="JOKH01000002">
    <property type="protein sequence ID" value="KEQ18246.1"/>
    <property type="molecule type" value="Genomic_DNA"/>
</dbReference>
<proteinExistence type="inferred from homology"/>
<comment type="catalytic activity">
    <reaction evidence="2 18 19">
        <text>(6R)-NADPHX = (6S)-NADPHX</text>
        <dbReference type="Rhea" id="RHEA:32227"/>
        <dbReference type="ChEBI" id="CHEBI:64076"/>
        <dbReference type="ChEBI" id="CHEBI:64077"/>
        <dbReference type="EC" id="5.1.99.6"/>
    </reaction>
</comment>
<dbReference type="RefSeq" id="WP_034835388.1">
    <property type="nucleotide sequence ID" value="NZ_JOKH01000002.1"/>
</dbReference>
<dbReference type="SUPFAM" id="SSF64153">
    <property type="entry name" value="YjeF N-terminal domain-like"/>
    <property type="match status" value="1"/>
</dbReference>
<comment type="function">
    <text evidence="14 19">Bifunctional enzyme that catalyzes the epimerization of the S- and R-forms of NAD(P)HX and the dehydration of the S-form of NAD(P)HX at the expense of ADP, which is converted to AMP. This allows the repair of both epimers of NAD(P)HX, a damaged form of NAD(P)H that is a result of enzymatic or heat-dependent hydration.</text>
</comment>
<dbReference type="CDD" id="cd01171">
    <property type="entry name" value="YXKO-related"/>
    <property type="match status" value="1"/>
</dbReference>
<feature type="binding site" evidence="18">
    <location>
        <position position="167"/>
    </location>
    <ligand>
        <name>(6S)-NADPHX</name>
        <dbReference type="ChEBI" id="CHEBI:64076"/>
    </ligand>
</feature>
<dbReference type="EC" id="5.1.99.6" evidence="19"/>
<keyword evidence="12 17" id="KW-0456">Lyase</keyword>